<dbReference type="AlphaFoldDB" id="A0ABD3NL57"/>
<organism evidence="2 3">
    <name type="scientific">Cyclotella cryptica</name>
    <dbReference type="NCBI Taxonomy" id="29204"/>
    <lineage>
        <taxon>Eukaryota</taxon>
        <taxon>Sar</taxon>
        <taxon>Stramenopiles</taxon>
        <taxon>Ochrophyta</taxon>
        <taxon>Bacillariophyta</taxon>
        <taxon>Coscinodiscophyceae</taxon>
        <taxon>Thalassiosirophycidae</taxon>
        <taxon>Stephanodiscales</taxon>
        <taxon>Stephanodiscaceae</taxon>
        <taxon>Cyclotella</taxon>
    </lineage>
</organism>
<proteinExistence type="predicted"/>
<evidence type="ECO:0000313" key="3">
    <source>
        <dbReference type="Proteomes" id="UP001516023"/>
    </source>
</evidence>
<gene>
    <name evidence="2" type="ORF">HJC23_000530</name>
</gene>
<evidence type="ECO:0000256" key="1">
    <source>
        <dbReference type="SAM" id="MobiDB-lite"/>
    </source>
</evidence>
<comment type="caution">
    <text evidence="2">The sequence shown here is derived from an EMBL/GenBank/DDBJ whole genome shotgun (WGS) entry which is preliminary data.</text>
</comment>
<keyword evidence="3" id="KW-1185">Reference proteome</keyword>
<evidence type="ECO:0000313" key="2">
    <source>
        <dbReference type="EMBL" id="KAL3775871.1"/>
    </source>
</evidence>
<reference evidence="2 3" key="1">
    <citation type="journal article" date="2020" name="G3 (Bethesda)">
        <title>Improved Reference Genome for Cyclotella cryptica CCMP332, a Model for Cell Wall Morphogenesis, Salinity Adaptation, and Lipid Production in Diatoms (Bacillariophyta).</title>
        <authorList>
            <person name="Roberts W.R."/>
            <person name="Downey K.M."/>
            <person name="Ruck E.C."/>
            <person name="Traller J.C."/>
            <person name="Alverson A.J."/>
        </authorList>
    </citation>
    <scope>NUCLEOTIDE SEQUENCE [LARGE SCALE GENOMIC DNA]</scope>
    <source>
        <strain evidence="2 3">CCMP332</strain>
    </source>
</reference>
<dbReference type="Proteomes" id="UP001516023">
    <property type="component" value="Unassembled WGS sequence"/>
</dbReference>
<name>A0ABD3NL57_9STRA</name>
<feature type="compositionally biased region" description="Basic residues" evidence="1">
    <location>
        <begin position="54"/>
        <end position="63"/>
    </location>
</feature>
<accession>A0ABD3NL57</accession>
<sequence>MLFPSNDNTKEMQQPNQAAGQQCQNATQYCSQCSNTNANTTTVLHREDVTQAKRQHILKRKMATAKPPPKQLHIPNKAIRQSSTTIIQASHWTNNVTT</sequence>
<dbReference type="EMBL" id="JABMIG020000525">
    <property type="protein sequence ID" value="KAL3775871.1"/>
    <property type="molecule type" value="Genomic_DNA"/>
</dbReference>
<protein>
    <submittedName>
        <fullName evidence="2">Uncharacterized protein</fullName>
    </submittedName>
</protein>
<feature type="region of interest" description="Disordered" evidence="1">
    <location>
        <begin position="1"/>
        <end position="21"/>
    </location>
</feature>
<feature type="region of interest" description="Disordered" evidence="1">
    <location>
        <begin position="54"/>
        <end position="73"/>
    </location>
</feature>